<evidence type="ECO:0000256" key="6">
    <source>
        <dbReference type="ARBA" id="ARBA00023053"/>
    </source>
</evidence>
<protein>
    <submittedName>
        <fullName evidence="12">Amiloride-sensitive sodium channel subunit alpha-like</fullName>
    </submittedName>
</protein>
<proteinExistence type="inferred from homology"/>
<dbReference type="Proteomes" id="UP001152795">
    <property type="component" value="Unassembled WGS sequence"/>
</dbReference>
<evidence type="ECO:0000256" key="3">
    <source>
        <dbReference type="ARBA" id="ARBA00022461"/>
    </source>
</evidence>
<gene>
    <name evidence="12" type="ORF">PACLA_8A055574</name>
</gene>
<dbReference type="EMBL" id="CACRXK020023814">
    <property type="protein sequence ID" value="CAB4038109.1"/>
    <property type="molecule type" value="Genomic_DNA"/>
</dbReference>
<dbReference type="Pfam" id="PF00858">
    <property type="entry name" value="ASC"/>
    <property type="match status" value="1"/>
</dbReference>
<dbReference type="PANTHER" id="PTHR11690:SF248">
    <property type="entry name" value="PICKPOCKET 17, ISOFORM A"/>
    <property type="match status" value="1"/>
</dbReference>
<evidence type="ECO:0000256" key="1">
    <source>
        <dbReference type="ARBA" id="ARBA00004141"/>
    </source>
</evidence>
<keyword evidence="10 11" id="KW-0407">Ion channel</keyword>
<organism evidence="12 13">
    <name type="scientific">Paramuricea clavata</name>
    <name type="common">Red gorgonian</name>
    <name type="synonym">Violescent sea-whip</name>
    <dbReference type="NCBI Taxonomy" id="317549"/>
    <lineage>
        <taxon>Eukaryota</taxon>
        <taxon>Metazoa</taxon>
        <taxon>Cnidaria</taxon>
        <taxon>Anthozoa</taxon>
        <taxon>Octocorallia</taxon>
        <taxon>Malacalcyonacea</taxon>
        <taxon>Plexauridae</taxon>
        <taxon>Paramuricea</taxon>
    </lineage>
</organism>
<evidence type="ECO:0000256" key="7">
    <source>
        <dbReference type="ARBA" id="ARBA00023065"/>
    </source>
</evidence>
<comment type="caution">
    <text evidence="12">The sequence shown here is derived from an EMBL/GenBank/DDBJ whole genome shotgun (WGS) entry which is preliminary data.</text>
</comment>
<keyword evidence="3 11" id="KW-0894">Sodium channel</keyword>
<keyword evidence="9 11" id="KW-0739">Sodium transport</keyword>
<keyword evidence="5" id="KW-1133">Transmembrane helix</keyword>
<dbReference type="GO" id="GO:0015280">
    <property type="term" value="F:ligand-gated sodium channel activity"/>
    <property type="evidence" value="ECO:0007669"/>
    <property type="project" value="TreeGrafter"/>
</dbReference>
<evidence type="ECO:0000313" key="12">
    <source>
        <dbReference type="EMBL" id="CAB4038109.1"/>
    </source>
</evidence>
<name>A0A6S7LQI3_PARCT</name>
<comment type="subcellular location">
    <subcellularLocation>
        <location evidence="1">Membrane</location>
        <topology evidence="1">Multi-pass membrane protein</topology>
    </subcellularLocation>
</comment>
<keyword evidence="6" id="KW-0915">Sodium</keyword>
<evidence type="ECO:0000256" key="8">
    <source>
        <dbReference type="ARBA" id="ARBA00023136"/>
    </source>
</evidence>
<evidence type="ECO:0000256" key="10">
    <source>
        <dbReference type="ARBA" id="ARBA00023303"/>
    </source>
</evidence>
<evidence type="ECO:0000256" key="11">
    <source>
        <dbReference type="RuleBase" id="RU000679"/>
    </source>
</evidence>
<dbReference type="GO" id="GO:0005886">
    <property type="term" value="C:plasma membrane"/>
    <property type="evidence" value="ECO:0007669"/>
    <property type="project" value="TreeGrafter"/>
</dbReference>
<dbReference type="OrthoDB" id="6021021at2759"/>
<keyword evidence="2 11" id="KW-0813">Transport</keyword>
<keyword evidence="4 11" id="KW-0812">Transmembrane</keyword>
<evidence type="ECO:0000256" key="5">
    <source>
        <dbReference type="ARBA" id="ARBA00022989"/>
    </source>
</evidence>
<dbReference type="Gene3D" id="2.60.470.10">
    <property type="entry name" value="Acid-sensing ion channels like domains"/>
    <property type="match status" value="1"/>
</dbReference>
<comment type="similarity">
    <text evidence="11">Belongs to the amiloride-sensitive sodium channel (TC 1.A.6) family.</text>
</comment>
<evidence type="ECO:0000256" key="2">
    <source>
        <dbReference type="ARBA" id="ARBA00022448"/>
    </source>
</evidence>
<sequence>MIKNNRLPNELSDVFTSNETSQKVKYTEINITRDNKDKTEGYGFDYSEYAADEQTKENLENNDDYAEISEEYPDKSDVGESTKLRQAVDLLIGSVDVRQLYDNGHSMEDLIKSCSWKGLNCKNGKISKHWTQSWNYKYGNCYTFNNGVDKDKNPMRILKASKPGPSHGLTLQLDIEQSLYIGALTQGAGVRVTLHEQGVMPFPYEDGFSVAPGMATSVGLRKVMIKRLDGFNRRDCLTDPTPSKKNIYRIFSNITNYSQQACLNSCLGKTQWFTCGCSESAYPSGNIPCDAFNTKESKILLHVVNNIYSGSML</sequence>
<dbReference type="PANTHER" id="PTHR11690">
    <property type="entry name" value="AMILORIDE-SENSITIVE SODIUM CHANNEL-RELATED"/>
    <property type="match status" value="1"/>
</dbReference>
<reference evidence="12" key="1">
    <citation type="submission" date="2020-04" db="EMBL/GenBank/DDBJ databases">
        <authorList>
            <person name="Alioto T."/>
            <person name="Alioto T."/>
            <person name="Gomez Garrido J."/>
        </authorList>
    </citation>
    <scope>NUCLEOTIDE SEQUENCE</scope>
    <source>
        <strain evidence="12">A484AB</strain>
    </source>
</reference>
<dbReference type="PRINTS" id="PR01078">
    <property type="entry name" value="AMINACHANNEL"/>
</dbReference>
<evidence type="ECO:0000256" key="4">
    <source>
        <dbReference type="ARBA" id="ARBA00022692"/>
    </source>
</evidence>
<dbReference type="AlphaFoldDB" id="A0A6S7LQI3"/>
<evidence type="ECO:0000313" key="13">
    <source>
        <dbReference type="Proteomes" id="UP001152795"/>
    </source>
</evidence>
<keyword evidence="7 11" id="KW-0406">Ion transport</keyword>
<dbReference type="InterPro" id="IPR001873">
    <property type="entry name" value="ENaC"/>
</dbReference>
<evidence type="ECO:0000256" key="9">
    <source>
        <dbReference type="ARBA" id="ARBA00023201"/>
    </source>
</evidence>
<keyword evidence="8" id="KW-0472">Membrane</keyword>
<accession>A0A6S7LQI3</accession>
<keyword evidence="13" id="KW-1185">Reference proteome</keyword>